<dbReference type="InterPro" id="IPR018152">
    <property type="entry name" value="SOD_Cu/Zn_BS"/>
</dbReference>
<evidence type="ECO:0000256" key="1">
    <source>
        <dbReference type="ARBA" id="ARBA00010457"/>
    </source>
</evidence>
<feature type="domain" description="Superoxide dismutase copper/zinc binding" evidence="4">
    <location>
        <begin position="40"/>
        <end position="173"/>
    </location>
</feature>
<evidence type="ECO:0000313" key="6">
    <source>
        <dbReference type="Proteomes" id="UP000235994"/>
    </source>
</evidence>
<evidence type="ECO:0000259" key="4">
    <source>
        <dbReference type="Pfam" id="PF00080"/>
    </source>
</evidence>
<evidence type="ECO:0000256" key="2">
    <source>
        <dbReference type="RuleBase" id="RU000393"/>
    </source>
</evidence>
<dbReference type="Pfam" id="PF00080">
    <property type="entry name" value="Sod_Cu"/>
    <property type="match status" value="1"/>
</dbReference>
<comment type="cofactor">
    <cofactor evidence="2">
        <name>Zn(2+)</name>
        <dbReference type="ChEBI" id="CHEBI:29105"/>
    </cofactor>
    <text evidence="2">Binds 1 zinc ion per subunit.</text>
</comment>
<dbReference type="InterPro" id="IPR024134">
    <property type="entry name" value="SOD_Cu/Zn_/chaperone"/>
</dbReference>
<accession>A0A2N8K9W7</accession>
<comment type="caution">
    <text evidence="5">The sequence shown here is derived from an EMBL/GenBank/DDBJ whole genome shotgun (WGS) entry which is preliminary data.</text>
</comment>
<dbReference type="Proteomes" id="UP000235994">
    <property type="component" value="Unassembled WGS sequence"/>
</dbReference>
<comment type="cofactor">
    <cofactor evidence="2">
        <name>Cu cation</name>
        <dbReference type="ChEBI" id="CHEBI:23378"/>
    </cofactor>
    <text evidence="2">Binds 1 copper ion per subunit.</text>
</comment>
<dbReference type="AlphaFoldDB" id="A0A2N8K9W7"/>
<comment type="function">
    <text evidence="2">Destroys radicals which are normally produced within the cells and which are toxic to biological systems.</text>
</comment>
<dbReference type="GO" id="GO:0004784">
    <property type="term" value="F:superoxide dismutase activity"/>
    <property type="evidence" value="ECO:0007669"/>
    <property type="project" value="UniProtKB-EC"/>
</dbReference>
<keyword evidence="2" id="KW-0479">Metal-binding</keyword>
<dbReference type="PROSITE" id="PS00332">
    <property type="entry name" value="SOD_CU_ZN_2"/>
    <property type="match status" value="1"/>
</dbReference>
<dbReference type="PROSITE" id="PS00087">
    <property type="entry name" value="SOD_CU_ZN_1"/>
    <property type="match status" value="1"/>
</dbReference>
<feature type="chain" id="PRO_5014886313" description="Superoxide dismutase [Cu-Zn]" evidence="3">
    <location>
        <begin position="23"/>
        <end position="174"/>
    </location>
</feature>
<keyword evidence="3" id="KW-0732">Signal</keyword>
<name>A0A2N8K9W7_9BURK</name>
<proteinExistence type="inferred from homology"/>
<keyword evidence="2" id="KW-0862">Zinc</keyword>
<dbReference type="EC" id="1.15.1.1" evidence="2"/>
<sequence>MKKISLLVSALALAGAAGAASAESVSMSFLSADGVGKSAGTITVKDTKGGLELTPNLKGLPPGEHGFHVHEKGSCEPGMVNDQMAPGGAAGGHLDPKGTKAHKGPMATDGHQGDLPFIVVAADGSAKNAVVAPHLKLADVKGRALMVHVGADNYSDTPKPLGGGGGRLVCGVVK</sequence>
<dbReference type="PANTHER" id="PTHR10003">
    <property type="entry name" value="SUPEROXIDE DISMUTASE CU-ZN -RELATED"/>
    <property type="match status" value="1"/>
</dbReference>
<dbReference type="RefSeq" id="WP_102775963.1">
    <property type="nucleotide sequence ID" value="NZ_POQS01000010.1"/>
</dbReference>
<feature type="signal peptide" evidence="3">
    <location>
        <begin position="1"/>
        <end position="22"/>
    </location>
</feature>
<protein>
    <recommendedName>
        <fullName evidence="2">Superoxide dismutase [Cu-Zn]</fullName>
        <ecNumber evidence="2">1.15.1.1</ecNumber>
    </recommendedName>
</protein>
<dbReference type="GO" id="GO:0005507">
    <property type="term" value="F:copper ion binding"/>
    <property type="evidence" value="ECO:0007669"/>
    <property type="project" value="InterPro"/>
</dbReference>
<dbReference type="EMBL" id="POQS01000010">
    <property type="protein sequence ID" value="PND30254.1"/>
    <property type="molecule type" value="Genomic_DNA"/>
</dbReference>
<dbReference type="CDD" id="cd00305">
    <property type="entry name" value="Cu-Zn_Superoxide_Dismutase"/>
    <property type="match status" value="1"/>
</dbReference>
<dbReference type="Gene3D" id="2.60.40.200">
    <property type="entry name" value="Superoxide dismutase, copper/zinc binding domain"/>
    <property type="match status" value="1"/>
</dbReference>
<keyword evidence="2" id="KW-0186">Copper</keyword>
<comment type="catalytic activity">
    <reaction evidence="2">
        <text>2 superoxide + 2 H(+) = H2O2 + O2</text>
        <dbReference type="Rhea" id="RHEA:20696"/>
        <dbReference type="ChEBI" id="CHEBI:15378"/>
        <dbReference type="ChEBI" id="CHEBI:15379"/>
        <dbReference type="ChEBI" id="CHEBI:16240"/>
        <dbReference type="ChEBI" id="CHEBI:18421"/>
        <dbReference type="EC" id="1.15.1.1"/>
    </reaction>
</comment>
<dbReference type="InterPro" id="IPR036423">
    <property type="entry name" value="SOD-like_Cu/Zn_dom_sf"/>
</dbReference>
<dbReference type="InterPro" id="IPR001424">
    <property type="entry name" value="SOD_Cu_Zn_dom"/>
</dbReference>
<dbReference type="SUPFAM" id="SSF49329">
    <property type="entry name" value="Cu,Zn superoxide dismutase-like"/>
    <property type="match status" value="1"/>
</dbReference>
<gene>
    <name evidence="5" type="ORF">C1I89_30280</name>
</gene>
<comment type="similarity">
    <text evidence="1 2">Belongs to the Cu-Zn superoxide dismutase family.</text>
</comment>
<evidence type="ECO:0000313" key="5">
    <source>
        <dbReference type="EMBL" id="PND30254.1"/>
    </source>
</evidence>
<organism evidence="5 6">
    <name type="scientific">Achromobacter pulmonis</name>
    <dbReference type="NCBI Taxonomy" id="1389932"/>
    <lineage>
        <taxon>Bacteria</taxon>
        <taxon>Pseudomonadati</taxon>
        <taxon>Pseudomonadota</taxon>
        <taxon>Betaproteobacteria</taxon>
        <taxon>Burkholderiales</taxon>
        <taxon>Alcaligenaceae</taxon>
        <taxon>Achromobacter</taxon>
    </lineage>
</organism>
<evidence type="ECO:0000256" key="3">
    <source>
        <dbReference type="SAM" id="SignalP"/>
    </source>
</evidence>
<dbReference type="NCBIfam" id="NF007628">
    <property type="entry name" value="PRK10290.1"/>
    <property type="match status" value="1"/>
</dbReference>
<reference evidence="5 6" key="1">
    <citation type="submission" date="2018-01" db="EMBL/GenBank/DDBJ databases">
        <title>The draft genome of an aniline degradation strain ANB-1.</title>
        <authorList>
            <person name="Zhang L."/>
            <person name="Jiang J."/>
        </authorList>
    </citation>
    <scope>NUCLEOTIDE SEQUENCE [LARGE SCALE GENOMIC DNA]</scope>
    <source>
        <strain evidence="5 6">ANB-1</strain>
    </source>
</reference>
<keyword evidence="2" id="KW-0560">Oxidoreductase</keyword>
<keyword evidence="6" id="KW-1185">Reference proteome</keyword>